<name>A0A7Z8ZV26_STRSZ</name>
<dbReference type="EC" id="2.7.6.3" evidence="3"/>
<dbReference type="Gene3D" id="3.30.70.560">
    <property type="entry name" value="7,8-Dihydro-6-hydroxymethylpterin-pyrophosphokinase HPPK"/>
    <property type="match status" value="1"/>
</dbReference>
<evidence type="ECO:0000256" key="8">
    <source>
        <dbReference type="ARBA" id="ARBA00022909"/>
    </source>
</evidence>
<comment type="catalytic activity">
    <reaction evidence="1">
        <text>6-hydroxymethyl-7,8-dihydropterin + ATP = (7,8-dihydropterin-6-yl)methyl diphosphate + AMP + H(+)</text>
        <dbReference type="Rhea" id="RHEA:11412"/>
        <dbReference type="ChEBI" id="CHEBI:15378"/>
        <dbReference type="ChEBI" id="CHEBI:30616"/>
        <dbReference type="ChEBI" id="CHEBI:44841"/>
        <dbReference type="ChEBI" id="CHEBI:72950"/>
        <dbReference type="ChEBI" id="CHEBI:456215"/>
        <dbReference type="EC" id="2.7.6.3"/>
    </reaction>
</comment>
<dbReference type="InterPro" id="IPR035907">
    <property type="entry name" value="Hppk_sf"/>
</dbReference>
<evidence type="ECO:0000256" key="1">
    <source>
        <dbReference type="ARBA" id="ARBA00000198"/>
    </source>
</evidence>
<dbReference type="GO" id="GO:0016301">
    <property type="term" value="F:kinase activity"/>
    <property type="evidence" value="ECO:0007669"/>
    <property type="project" value="UniProtKB-KW"/>
</dbReference>
<organism evidence="10 11">
    <name type="scientific">Streptococcus equi subsp. zooepidemicus</name>
    <dbReference type="NCBI Taxonomy" id="40041"/>
    <lineage>
        <taxon>Bacteria</taxon>
        <taxon>Bacillati</taxon>
        <taxon>Bacillota</taxon>
        <taxon>Bacilli</taxon>
        <taxon>Lactobacillales</taxon>
        <taxon>Streptococcaceae</taxon>
        <taxon>Streptococcus</taxon>
    </lineage>
</organism>
<dbReference type="Pfam" id="PF01288">
    <property type="entry name" value="HPPK"/>
    <property type="match status" value="1"/>
</dbReference>
<keyword evidence="4 10" id="KW-0808">Transferase</keyword>
<keyword evidence="8" id="KW-0289">Folate biosynthesis</keyword>
<accession>A0A7Z8ZV26</accession>
<dbReference type="PROSITE" id="PS00794">
    <property type="entry name" value="HPPK"/>
    <property type="match status" value="1"/>
</dbReference>
<dbReference type="RefSeq" id="WP_043053123.1">
    <property type="nucleotide sequence ID" value="NZ_CP046041.1"/>
</dbReference>
<dbReference type="GO" id="GO:0046656">
    <property type="term" value="P:folic acid biosynthetic process"/>
    <property type="evidence" value="ECO:0007669"/>
    <property type="project" value="UniProtKB-KW"/>
</dbReference>
<dbReference type="GO" id="GO:0003848">
    <property type="term" value="F:2-amino-4-hydroxy-6-hydroxymethyldihydropteridine diphosphokinase activity"/>
    <property type="evidence" value="ECO:0007669"/>
    <property type="project" value="UniProtKB-EC"/>
</dbReference>
<evidence type="ECO:0000259" key="9">
    <source>
        <dbReference type="PROSITE" id="PS00794"/>
    </source>
</evidence>
<dbReference type="GeneID" id="83704963"/>
<evidence type="ECO:0000256" key="7">
    <source>
        <dbReference type="ARBA" id="ARBA00022840"/>
    </source>
</evidence>
<evidence type="ECO:0000256" key="6">
    <source>
        <dbReference type="ARBA" id="ARBA00022777"/>
    </source>
</evidence>
<evidence type="ECO:0000313" key="11">
    <source>
        <dbReference type="Proteomes" id="UP000269903"/>
    </source>
</evidence>
<keyword evidence="6 10" id="KW-0418">Kinase</keyword>
<dbReference type="NCBIfam" id="TIGR01498">
    <property type="entry name" value="folK"/>
    <property type="match status" value="1"/>
</dbReference>
<dbReference type="CDD" id="cd00483">
    <property type="entry name" value="HPPK"/>
    <property type="match status" value="1"/>
</dbReference>
<keyword evidence="7" id="KW-0067">ATP-binding</keyword>
<dbReference type="GO" id="GO:0005524">
    <property type="term" value="F:ATP binding"/>
    <property type="evidence" value="ECO:0007669"/>
    <property type="project" value="UniProtKB-KW"/>
</dbReference>
<evidence type="ECO:0000256" key="4">
    <source>
        <dbReference type="ARBA" id="ARBA00022679"/>
    </source>
</evidence>
<dbReference type="PANTHER" id="PTHR43071">
    <property type="entry name" value="2-AMINO-4-HYDROXY-6-HYDROXYMETHYLDIHYDROPTERIDINE PYROPHOSPHOKINASE"/>
    <property type="match status" value="1"/>
</dbReference>
<dbReference type="InterPro" id="IPR000550">
    <property type="entry name" value="Hppk"/>
</dbReference>
<feature type="domain" description="7,8-dihydro-6-hydroxymethylpterin-pyrophosphokinase" evidence="9">
    <location>
        <begin position="88"/>
        <end position="99"/>
    </location>
</feature>
<gene>
    <name evidence="10" type="primary">folK</name>
    <name evidence="10" type="ORF">NCTC6180_00708</name>
</gene>
<dbReference type="SUPFAM" id="SSF55083">
    <property type="entry name" value="6-hydroxymethyl-7,8-dihydropterin pyrophosphokinase, HPPK"/>
    <property type="match status" value="1"/>
</dbReference>
<dbReference type="GO" id="GO:0046654">
    <property type="term" value="P:tetrahydrofolate biosynthetic process"/>
    <property type="evidence" value="ECO:0007669"/>
    <property type="project" value="UniProtKB-UniPathway"/>
</dbReference>
<dbReference type="EMBL" id="LR134317">
    <property type="protein sequence ID" value="VEF06171.1"/>
    <property type="molecule type" value="Genomic_DNA"/>
</dbReference>
<dbReference type="UniPathway" id="UPA00077">
    <property type="reaction ID" value="UER00155"/>
</dbReference>
<keyword evidence="5" id="KW-0547">Nucleotide-binding</keyword>
<evidence type="ECO:0000256" key="5">
    <source>
        <dbReference type="ARBA" id="ARBA00022741"/>
    </source>
</evidence>
<dbReference type="AlphaFoldDB" id="A0A7Z8ZV26"/>
<proteinExistence type="predicted"/>
<sequence length="168" mass="18689">MTLVYLGLGTNMGDRAGYLKAAVAALSKLPDTELLRQSSIYETAAWGKTDQNAFLNMACQLDTRLTSEALLAATQAIEQALGRVRHEKWGPRTIDIDLLLFGDELYQSETLVIPHPYMTQRAFVLIPLLEIAPDVTLPGSQKSLRSYLDALEQSDVALWSHEYSNKFS</sequence>
<reference evidence="10 11" key="1">
    <citation type="submission" date="2018-12" db="EMBL/GenBank/DDBJ databases">
        <authorList>
            <consortium name="Pathogen Informatics"/>
        </authorList>
    </citation>
    <scope>NUCLEOTIDE SEQUENCE [LARGE SCALE GENOMIC DNA]</scope>
    <source>
        <strain evidence="10 11">NCTC6180</strain>
    </source>
</reference>
<dbReference type="PANTHER" id="PTHR43071:SF1">
    <property type="entry name" value="2-AMINO-4-HYDROXY-6-HYDROXYMETHYLDIHYDROPTERIDINE PYROPHOSPHOKINASE"/>
    <property type="match status" value="1"/>
</dbReference>
<comment type="pathway">
    <text evidence="2">Cofactor biosynthesis; tetrahydrofolate biosynthesis; 2-amino-4-hydroxy-6-hydroxymethyl-7,8-dihydropteridine diphosphate from 7,8-dihydroneopterin triphosphate: step 4/4.</text>
</comment>
<protein>
    <recommendedName>
        <fullName evidence="3">2-amino-4-hydroxy-6-hydroxymethyldihydropteridine diphosphokinase</fullName>
        <ecNumber evidence="3">2.7.6.3</ecNumber>
    </recommendedName>
</protein>
<evidence type="ECO:0000256" key="3">
    <source>
        <dbReference type="ARBA" id="ARBA00013253"/>
    </source>
</evidence>
<evidence type="ECO:0000313" key="10">
    <source>
        <dbReference type="EMBL" id="VEF06171.1"/>
    </source>
</evidence>
<evidence type="ECO:0000256" key="2">
    <source>
        <dbReference type="ARBA" id="ARBA00005051"/>
    </source>
</evidence>
<dbReference type="Proteomes" id="UP000269903">
    <property type="component" value="Chromosome"/>
</dbReference>